<reference evidence="1" key="1">
    <citation type="submission" date="2023-03" db="EMBL/GenBank/DDBJ databases">
        <title>Massive genome expansion in bonnet fungi (Mycena s.s.) driven by repeated elements and novel gene families across ecological guilds.</title>
        <authorList>
            <consortium name="Lawrence Berkeley National Laboratory"/>
            <person name="Harder C.B."/>
            <person name="Miyauchi S."/>
            <person name="Viragh M."/>
            <person name="Kuo A."/>
            <person name="Thoen E."/>
            <person name="Andreopoulos B."/>
            <person name="Lu D."/>
            <person name="Skrede I."/>
            <person name="Drula E."/>
            <person name="Henrissat B."/>
            <person name="Morin E."/>
            <person name="Kohler A."/>
            <person name="Barry K."/>
            <person name="LaButti K."/>
            <person name="Morin E."/>
            <person name="Salamov A."/>
            <person name="Lipzen A."/>
            <person name="Mereny Z."/>
            <person name="Hegedus B."/>
            <person name="Baldrian P."/>
            <person name="Stursova M."/>
            <person name="Weitz H."/>
            <person name="Taylor A."/>
            <person name="Grigoriev I.V."/>
            <person name="Nagy L.G."/>
            <person name="Martin F."/>
            <person name="Kauserud H."/>
        </authorList>
    </citation>
    <scope>NUCLEOTIDE SEQUENCE</scope>
    <source>
        <strain evidence="1">CBHHK188m</strain>
    </source>
</reference>
<dbReference type="Proteomes" id="UP001215280">
    <property type="component" value="Unassembled WGS sequence"/>
</dbReference>
<organism evidence="1 2">
    <name type="scientific">Mycena maculata</name>
    <dbReference type="NCBI Taxonomy" id="230809"/>
    <lineage>
        <taxon>Eukaryota</taxon>
        <taxon>Fungi</taxon>
        <taxon>Dikarya</taxon>
        <taxon>Basidiomycota</taxon>
        <taxon>Agaricomycotina</taxon>
        <taxon>Agaricomycetes</taxon>
        <taxon>Agaricomycetidae</taxon>
        <taxon>Agaricales</taxon>
        <taxon>Marasmiineae</taxon>
        <taxon>Mycenaceae</taxon>
        <taxon>Mycena</taxon>
    </lineage>
</organism>
<proteinExistence type="predicted"/>
<protein>
    <submittedName>
        <fullName evidence="1">Uncharacterized protein</fullName>
    </submittedName>
</protein>
<dbReference type="AlphaFoldDB" id="A0AAD7MUW5"/>
<comment type="caution">
    <text evidence="1">The sequence shown here is derived from an EMBL/GenBank/DDBJ whole genome shotgun (WGS) entry which is preliminary data.</text>
</comment>
<keyword evidence="2" id="KW-1185">Reference proteome</keyword>
<gene>
    <name evidence="1" type="ORF">DFH07DRAFT_967782</name>
</gene>
<sequence>MCSERYRDLQQASTSIISIAFSSNSIIEALKEMKDAIPAQDEPVMPLRASTGRQHTTIHRALVRDDEQDEVTWNAQGLDILEQFLLAHPVEEVAKKIVIPAKHRLSTWDLFPDRVDSPAAATMGIFKLNLSGQMYILDSLLCSYEPEKYADTQAMAEQLIVQLQHANAPLFLMTIKVLLYE</sequence>
<evidence type="ECO:0000313" key="1">
    <source>
        <dbReference type="EMBL" id="KAJ7734023.1"/>
    </source>
</evidence>
<accession>A0AAD7MUW5</accession>
<dbReference type="EMBL" id="JARJLG010000164">
    <property type="protein sequence ID" value="KAJ7734023.1"/>
    <property type="molecule type" value="Genomic_DNA"/>
</dbReference>
<name>A0AAD7MUW5_9AGAR</name>
<evidence type="ECO:0000313" key="2">
    <source>
        <dbReference type="Proteomes" id="UP001215280"/>
    </source>
</evidence>